<dbReference type="InterPro" id="IPR004776">
    <property type="entry name" value="Mem_transp_PIN-like"/>
</dbReference>
<feature type="transmembrane region" description="Helical" evidence="8">
    <location>
        <begin position="247"/>
        <end position="263"/>
    </location>
</feature>
<keyword evidence="4" id="KW-1003">Cell membrane</keyword>
<keyword evidence="3" id="KW-0813">Transport</keyword>
<evidence type="ECO:0000313" key="10">
    <source>
        <dbReference type="Proteomes" id="UP001410394"/>
    </source>
</evidence>
<comment type="caution">
    <text evidence="9">The sequence shown here is derived from an EMBL/GenBank/DDBJ whole genome shotgun (WGS) entry which is preliminary data.</text>
</comment>
<dbReference type="Gene3D" id="1.20.1530.20">
    <property type="match status" value="1"/>
</dbReference>
<evidence type="ECO:0000256" key="8">
    <source>
        <dbReference type="SAM" id="Phobius"/>
    </source>
</evidence>
<feature type="transmembrane region" description="Helical" evidence="8">
    <location>
        <begin position="64"/>
        <end position="82"/>
    </location>
</feature>
<evidence type="ECO:0000256" key="1">
    <source>
        <dbReference type="ARBA" id="ARBA00004651"/>
    </source>
</evidence>
<feature type="transmembrane region" description="Helical" evidence="8">
    <location>
        <begin position="37"/>
        <end position="52"/>
    </location>
</feature>
<keyword evidence="6 8" id="KW-1133">Transmembrane helix</keyword>
<keyword evidence="5 8" id="KW-0812">Transmembrane</keyword>
<comment type="subcellular location">
    <subcellularLocation>
        <location evidence="1">Cell membrane</location>
        <topology evidence="1">Multi-pass membrane protein</topology>
    </subcellularLocation>
</comment>
<reference evidence="9 10" key="1">
    <citation type="journal article" date="2018" name="Int. J. Syst. Evol. Microbiol.">
        <title>Uliginosibacterium sediminicola sp. nov., isolated from freshwater sediment.</title>
        <authorList>
            <person name="Hwang W.M."/>
            <person name="Kim S.M."/>
            <person name="Kang K."/>
            <person name="Ahn T.Y."/>
        </authorList>
    </citation>
    <scope>NUCLEOTIDE SEQUENCE [LARGE SCALE GENOMIC DNA]</scope>
    <source>
        <strain evidence="9 10">M1-21</strain>
    </source>
</reference>
<evidence type="ECO:0000313" key="9">
    <source>
        <dbReference type="EMBL" id="MEN3068420.1"/>
    </source>
</evidence>
<keyword evidence="7 8" id="KW-0472">Membrane</keyword>
<evidence type="ECO:0000256" key="5">
    <source>
        <dbReference type="ARBA" id="ARBA00022692"/>
    </source>
</evidence>
<accession>A0ABU9YXF6</accession>
<protein>
    <submittedName>
        <fullName evidence="9">AEC family transporter</fullName>
    </submittedName>
</protein>
<name>A0ABU9YXF6_9RHOO</name>
<dbReference type="InterPro" id="IPR038770">
    <property type="entry name" value="Na+/solute_symporter_sf"/>
</dbReference>
<proteinExistence type="inferred from homology"/>
<evidence type="ECO:0000256" key="4">
    <source>
        <dbReference type="ARBA" id="ARBA00022475"/>
    </source>
</evidence>
<comment type="similarity">
    <text evidence="2">Belongs to the auxin efflux carrier (TC 2.A.69) family.</text>
</comment>
<feature type="transmembrane region" description="Helical" evidence="8">
    <location>
        <begin position="155"/>
        <end position="172"/>
    </location>
</feature>
<dbReference type="RefSeq" id="WP_345919189.1">
    <property type="nucleotide sequence ID" value="NZ_JBDIVE010000003.1"/>
</dbReference>
<evidence type="ECO:0000256" key="6">
    <source>
        <dbReference type="ARBA" id="ARBA00022989"/>
    </source>
</evidence>
<organism evidence="9 10">
    <name type="scientific">Uliginosibacterium sediminicola</name>
    <dbReference type="NCBI Taxonomy" id="2024550"/>
    <lineage>
        <taxon>Bacteria</taxon>
        <taxon>Pseudomonadati</taxon>
        <taxon>Pseudomonadota</taxon>
        <taxon>Betaproteobacteria</taxon>
        <taxon>Rhodocyclales</taxon>
        <taxon>Zoogloeaceae</taxon>
        <taxon>Uliginosibacterium</taxon>
    </lineage>
</organism>
<dbReference type="EMBL" id="JBDIVE010000003">
    <property type="protein sequence ID" value="MEN3068420.1"/>
    <property type="molecule type" value="Genomic_DNA"/>
</dbReference>
<sequence>MDTFLLLLPDFALILLGYVLRRQAGFEEGFWQGLEKLVYYVLFPALLFYAVARTHIDLASMAPLFLCGLLCMLGGLLAGWLIQPLAGLDGLSFASRLQCAFRFNSYIAIAVAGKMYGAQGISMMGGLVGAMVPFANFAAVSLLVRQGEGRIWRELLRNPLIFATLAGIAFNLANLHLPVPLGQFLGRLSDASVALGLLAVGAALQGGSPGGHWLGAGWLLLVKLALMPILAWLLAGWLGLSGLARDVAVLFAALPTASSAYILTTRMGGDGAGVAWLISATTLLSMFSMSLWLAWLR</sequence>
<dbReference type="Pfam" id="PF03547">
    <property type="entry name" value="Mem_trans"/>
    <property type="match status" value="1"/>
</dbReference>
<evidence type="ECO:0000256" key="7">
    <source>
        <dbReference type="ARBA" id="ARBA00023136"/>
    </source>
</evidence>
<gene>
    <name evidence="9" type="ORF">ABDB84_08005</name>
</gene>
<keyword evidence="10" id="KW-1185">Reference proteome</keyword>
<evidence type="ECO:0000256" key="2">
    <source>
        <dbReference type="ARBA" id="ARBA00010145"/>
    </source>
</evidence>
<evidence type="ECO:0000256" key="3">
    <source>
        <dbReference type="ARBA" id="ARBA00022448"/>
    </source>
</evidence>
<feature type="transmembrane region" description="Helical" evidence="8">
    <location>
        <begin position="275"/>
        <end position="295"/>
    </location>
</feature>
<dbReference type="PANTHER" id="PTHR36838:SF4">
    <property type="entry name" value="AUXIN EFFLUX CARRIER FAMILY PROTEIN"/>
    <property type="match status" value="1"/>
</dbReference>
<dbReference type="Proteomes" id="UP001410394">
    <property type="component" value="Unassembled WGS sequence"/>
</dbReference>
<dbReference type="PANTHER" id="PTHR36838">
    <property type="entry name" value="AUXIN EFFLUX CARRIER FAMILY PROTEIN"/>
    <property type="match status" value="1"/>
</dbReference>
<feature type="transmembrane region" description="Helical" evidence="8">
    <location>
        <begin position="121"/>
        <end position="143"/>
    </location>
</feature>
<feature type="transmembrane region" description="Helical" evidence="8">
    <location>
        <begin position="216"/>
        <end position="235"/>
    </location>
</feature>